<dbReference type="RefSeq" id="WP_207542063.1">
    <property type="nucleotide sequence ID" value="NZ_JAFNAA010000008.1"/>
</dbReference>
<evidence type="ECO:0000259" key="2">
    <source>
        <dbReference type="Pfam" id="PF00849"/>
    </source>
</evidence>
<reference evidence="3" key="1">
    <citation type="submission" date="2021-03" db="EMBL/GenBank/DDBJ databases">
        <title>Plesiomonas shigelloides zfcc0051, isolated from zebrafish feces.</title>
        <authorList>
            <person name="Vanderhoek Z."/>
            <person name="Gaulke C."/>
        </authorList>
    </citation>
    <scope>NUCLEOTIDE SEQUENCE</scope>
    <source>
        <strain evidence="3">Zfcc0051</strain>
    </source>
</reference>
<dbReference type="NCBIfam" id="TIGR01621">
    <property type="entry name" value="RluA-like"/>
    <property type="match status" value="1"/>
</dbReference>
<dbReference type="Gene3D" id="3.30.2350.10">
    <property type="entry name" value="Pseudouridine synthase"/>
    <property type="match status" value="1"/>
</dbReference>
<dbReference type="InterPro" id="IPR006145">
    <property type="entry name" value="PsdUridine_synth_RsuA/RluA"/>
</dbReference>
<evidence type="ECO:0000313" key="3">
    <source>
        <dbReference type="EMBL" id="MBO1108329.1"/>
    </source>
</evidence>
<dbReference type="InterPro" id="IPR006224">
    <property type="entry name" value="PsdUridine_synth_RluA-like_CS"/>
</dbReference>
<dbReference type="SUPFAM" id="SSF55120">
    <property type="entry name" value="Pseudouridine synthase"/>
    <property type="match status" value="1"/>
</dbReference>
<dbReference type="Proteomes" id="UP000664658">
    <property type="component" value="Unassembled WGS sequence"/>
</dbReference>
<dbReference type="GO" id="GO:0000455">
    <property type="term" value="P:enzyme-directed rRNA pseudouridine synthesis"/>
    <property type="evidence" value="ECO:0007669"/>
    <property type="project" value="TreeGrafter"/>
</dbReference>
<comment type="similarity">
    <text evidence="1">Belongs to the pseudouridine synthase RluA family.</text>
</comment>
<dbReference type="InterPro" id="IPR020103">
    <property type="entry name" value="PsdUridine_synth_cat_dom_sf"/>
</dbReference>
<evidence type="ECO:0000313" key="4">
    <source>
        <dbReference type="Proteomes" id="UP000664658"/>
    </source>
</evidence>
<feature type="domain" description="Pseudouridine synthase RsuA/RluA-like" evidence="2">
    <location>
        <begin position="10"/>
        <end position="153"/>
    </location>
</feature>
<dbReference type="AlphaFoldDB" id="A0A8I1W5N1"/>
<dbReference type="CDD" id="cd02869">
    <property type="entry name" value="PseudoU_synth_RluA_like"/>
    <property type="match status" value="1"/>
</dbReference>
<dbReference type="PROSITE" id="PS01129">
    <property type="entry name" value="PSI_RLU"/>
    <property type="match status" value="1"/>
</dbReference>
<name>A0A8I1W5N1_PLESH</name>
<accession>A0A8I1W5N1</accession>
<comment type="caution">
    <text evidence="3">The sequence shown here is derived from an EMBL/GenBank/DDBJ whole genome shotgun (WGS) entry which is preliminary data.</text>
</comment>
<protein>
    <submittedName>
        <fullName evidence="3">TIGR01621 family pseudouridine synthase</fullName>
    </submittedName>
</protein>
<evidence type="ECO:0000256" key="1">
    <source>
        <dbReference type="ARBA" id="ARBA00010876"/>
    </source>
</evidence>
<gene>
    <name evidence="3" type="ORF">J2R62_08855</name>
</gene>
<proteinExistence type="inferred from homology"/>
<sequence length="241" mass="26510">MFPIVFQHPDFVVINKPVGISVHRDDNLHGLTAQVAEQLGVSQVWLVHRLDKMTSGLLILALNAKAAAELSGLFAQRNVEKFYIALSDKQPRRKQGKICGDMARSRRGTWKLLASQQNPAVTQYFSAGTGAGLRLFLLRPATGKTHQIRVALKSEGAAILGDPLYGSAEYGPGEIADRGYLHAWQLRFTYQGMEYQVSALPEAGQCFALSGVLQQLAQWAEPWTLPWPAVRVPAATDDESE</sequence>
<dbReference type="InterPro" id="IPR006508">
    <property type="entry name" value="PsdUridine_synth_RluA-like"/>
</dbReference>
<dbReference type="GO" id="GO:0003723">
    <property type="term" value="F:RNA binding"/>
    <property type="evidence" value="ECO:0007669"/>
    <property type="project" value="InterPro"/>
</dbReference>
<dbReference type="Pfam" id="PF00849">
    <property type="entry name" value="PseudoU_synth_2"/>
    <property type="match status" value="1"/>
</dbReference>
<dbReference type="PANTHER" id="PTHR21600">
    <property type="entry name" value="MITOCHONDRIAL RNA PSEUDOURIDINE SYNTHASE"/>
    <property type="match status" value="1"/>
</dbReference>
<dbReference type="EMBL" id="JAFNAA010000008">
    <property type="protein sequence ID" value="MBO1108329.1"/>
    <property type="molecule type" value="Genomic_DNA"/>
</dbReference>
<dbReference type="GO" id="GO:0009982">
    <property type="term" value="F:pseudouridine synthase activity"/>
    <property type="evidence" value="ECO:0007669"/>
    <property type="project" value="InterPro"/>
</dbReference>
<dbReference type="InterPro" id="IPR050188">
    <property type="entry name" value="RluA_PseudoU_synthase"/>
</dbReference>
<dbReference type="PANTHER" id="PTHR21600:SF87">
    <property type="entry name" value="RNA PSEUDOURIDYLATE SYNTHASE DOMAIN-CONTAINING PROTEIN 1"/>
    <property type="match status" value="1"/>
</dbReference>
<dbReference type="GO" id="GO:0140098">
    <property type="term" value="F:catalytic activity, acting on RNA"/>
    <property type="evidence" value="ECO:0007669"/>
    <property type="project" value="UniProtKB-ARBA"/>
</dbReference>
<organism evidence="3 4">
    <name type="scientific">Plesiomonas shigelloides</name>
    <name type="common">Aeromonas shigelloides</name>
    <dbReference type="NCBI Taxonomy" id="703"/>
    <lineage>
        <taxon>Bacteria</taxon>
        <taxon>Pseudomonadati</taxon>
        <taxon>Pseudomonadota</taxon>
        <taxon>Gammaproteobacteria</taxon>
        <taxon>Enterobacterales</taxon>
        <taxon>Enterobacteriaceae</taxon>
        <taxon>Plesiomonas</taxon>
    </lineage>
</organism>